<evidence type="ECO:0000256" key="1">
    <source>
        <dbReference type="SAM" id="MobiDB-lite"/>
    </source>
</evidence>
<dbReference type="InterPro" id="IPR036866">
    <property type="entry name" value="RibonucZ/Hydroxyglut_hydro"/>
</dbReference>
<dbReference type="EMBL" id="JBHMQT010000047">
    <property type="protein sequence ID" value="MFC0865003.1"/>
    <property type="molecule type" value="Genomic_DNA"/>
</dbReference>
<dbReference type="SUPFAM" id="SSF56281">
    <property type="entry name" value="Metallo-hydrolase/oxidoreductase"/>
    <property type="match status" value="1"/>
</dbReference>
<evidence type="ECO:0000313" key="4">
    <source>
        <dbReference type="Proteomes" id="UP001589870"/>
    </source>
</evidence>
<proteinExistence type="predicted"/>
<sequence>MPDSADASVFFIGNATMIIRCHGFTLLTDPNFLHRGQRAHLGWGLGTRRRTDPAIDIDELPPIDLVVLSHMHGDHWDDVARDGLDKDLPIVTTHHAARRLRRQGFHRAVGLDTWQEHRVHRGDRQLKITATPARHAPGPARRLLPPVMGSVLDFSGDVSGDLGGDLGGDGRGRSGGPDGGGRTDLRLHISGDTIMHPCLSEIPRRFPDIDVGIVHLGGTRVLGMLVTMDGVQGAEWLRLIKPFTALTVHYDDYEAFTSSLTDLQRNVRRLGLSHLVHYLMRGETYSLPLRRPGLGHLPRAF</sequence>
<protein>
    <submittedName>
        <fullName evidence="3">MBL fold metallo-hydrolase</fullName>
    </submittedName>
</protein>
<feature type="region of interest" description="Disordered" evidence="1">
    <location>
        <begin position="163"/>
        <end position="183"/>
    </location>
</feature>
<keyword evidence="4" id="KW-1185">Reference proteome</keyword>
<dbReference type="Pfam" id="PF12706">
    <property type="entry name" value="Lactamase_B_2"/>
    <property type="match status" value="1"/>
</dbReference>
<name>A0ABV6UA04_9ACTN</name>
<evidence type="ECO:0000313" key="3">
    <source>
        <dbReference type="EMBL" id="MFC0865003.1"/>
    </source>
</evidence>
<organism evidence="3 4">
    <name type="scientific">Sphaerimonospora cavernae</name>
    <dbReference type="NCBI Taxonomy" id="1740611"/>
    <lineage>
        <taxon>Bacteria</taxon>
        <taxon>Bacillati</taxon>
        <taxon>Actinomycetota</taxon>
        <taxon>Actinomycetes</taxon>
        <taxon>Streptosporangiales</taxon>
        <taxon>Streptosporangiaceae</taxon>
        <taxon>Sphaerimonospora</taxon>
    </lineage>
</organism>
<comment type="caution">
    <text evidence="3">The sequence shown here is derived from an EMBL/GenBank/DDBJ whole genome shotgun (WGS) entry which is preliminary data.</text>
</comment>
<dbReference type="PANTHER" id="PTHR43546">
    <property type="entry name" value="UPF0173 METAL-DEPENDENT HYDROLASE MJ1163-RELATED"/>
    <property type="match status" value="1"/>
</dbReference>
<dbReference type="PANTHER" id="PTHR43546:SF7">
    <property type="entry name" value="METALLO-BETA-LACTAMASE DOMAIN-CONTAINING PROTEIN"/>
    <property type="match status" value="1"/>
</dbReference>
<reference evidence="3 4" key="1">
    <citation type="submission" date="2024-09" db="EMBL/GenBank/DDBJ databases">
        <authorList>
            <person name="Sun Q."/>
            <person name="Mori K."/>
        </authorList>
    </citation>
    <scope>NUCLEOTIDE SEQUENCE [LARGE SCALE GENOMIC DNA]</scope>
    <source>
        <strain evidence="3 4">TBRC 1851</strain>
    </source>
</reference>
<feature type="domain" description="Metallo-beta-lactamase" evidence="2">
    <location>
        <begin position="47"/>
        <end position="153"/>
    </location>
</feature>
<feature type="compositionally biased region" description="Gly residues" evidence="1">
    <location>
        <begin position="163"/>
        <end position="180"/>
    </location>
</feature>
<dbReference type="Proteomes" id="UP001589870">
    <property type="component" value="Unassembled WGS sequence"/>
</dbReference>
<evidence type="ECO:0000259" key="2">
    <source>
        <dbReference type="Pfam" id="PF12706"/>
    </source>
</evidence>
<dbReference type="InterPro" id="IPR050114">
    <property type="entry name" value="UPF0173_UPF0282_UlaG_hydrolase"/>
</dbReference>
<accession>A0ABV6UA04</accession>
<dbReference type="Gene3D" id="3.60.15.10">
    <property type="entry name" value="Ribonuclease Z/Hydroxyacylglutathione hydrolase-like"/>
    <property type="match status" value="1"/>
</dbReference>
<gene>
    <name evidence="3" type="ORF">ACFHYQ_22170</name>
</gene>
<dbReference type="RefSeq" id="WP_394303054.1">
    <property type="nucleotide sequence ID" value="NZ_JBHMQT010000047.1"/>
</dbReference>
<dbReference type="InterPro" id="IPR001279">
    <property type="entry name" value="Metallo-B-lactamas"/>
</dbReference>